<dbReference type="SMART" id="SM00073">
    <property type="entry name" value="HPT"/>
    <property type="match status" value="1"/>
</dbReference>
<name>A0ABR7T3E3_HELCL</name>
<dbReference type="InterPro" id="IPR051315">
    <property type="entry name" value="Bact_Chemotaxis_CheA"/>
</dbReference>
<dbReference type="Gene3D" id="3.30.70.1110">
    <property type="entry name" value="Histidine kinase CheA-like, P2 response regulator-binding domain"/>
    <property type="match status" value="1"/>
</dbReference>
<dbReference type="EMBL" id="JACVHF010000012">
    <property type="protein sequence ID" value="MBC9785299.1"/>
    <property type="molecule type" value="Genomic_DNA"/>
</dbReference>
<keyword evidence="6" id="KW-1185">Reference proteome</keyword>
<keyword evidence="1" id="KW-0067">ATP-binding</keyword>
<dbReference type="Pfam" id="PF07194">
    <property type="entry name" value="P2"/>
    <property type="match status" value="1"/>
</dbReference>
<dbReference type="InterPro" id="IPR037052">
    <property type="entry name" value="CheA-like_P2_sf"/>
</dbReference>
<feature type="domain" description="HPt" evidence="4">
    <location>
        <begin position="3"/>
        <end position="107"/>
    </location>
</feature>
<dbReference type="InterPro" id="IPR035891">
    <property type="entry name" value="CheY-binding_CheA"/>
</dbReference>
<sequence>MNFPPGEAEFIEVFFAETREMLVDAVDQLLAAEKTGAPVQAVPALFRAFHSIKGGAQSLEMTQMAELAHRMEDWLEPVRQGIGDADTTMVNGVLQATDLMESYLDIYQHGGSWDTVAERQRQFLSELPRLEAVKPTRAWGSHKVMVDVAILSRGEEIPPSKLPAGIVDGGPLFYLQVKVDTETPMPQVRHYLIVERLKELGAVLHCHPDPKHWEEGFHGEIPLSVLIQTKAHRDDVRKACDVGDVLEIYLTELNEQLAAVTPYPSLEQIDQLVHWMMEAGRELTRTDGTASRFREDVGRLSQWDGFSQGDEWYPGGERQWKIRLYLLMDTIPVELTDKNRERFCRMARNNLKTLWDGLYGALCNQRYFYSLPLEKGTLVEGIADDVCRKIDEGTMRRVIVDISEKEILEGKDIHWLRQLQGQIVARGGQMVLLSQGLYSSRHNNILDAAGELAEGLCLFKHPYEACCSLEKTVKR</sequence>
<dbReference type="SUPFAM" id="SSF55052">
    <property type="entry name" value="CheY-binding domain of CheA"/>
    <property type="match status" value="1"/>
</dbReference>
<dbReference type="CDD" id="cd00088">
    <property type="entry name" value="HPT"/>
    <property type="match status" value="1"/>
</dbReference>
<evidence type="ECO:0000256" key="1">
    <source>
        <dbReference type="ARBA" id="ARBA00022840"/>
    </source>
</evidence>
<keyword evidence="3" id="KW-0597">Phosphoprotein</keyword>
<evidence type="ECO:0000313" key="6">
    <source>
        <dbReference type="Proteomes" id="UP000617402"/>
    </source>
</evidence>
<keyword evidence="1" id="KW-0547">Nucleotide-binding</keyword>
<evidence type="ECO:0000313" key="5">
    <source>
        <dbReference type="EMBL" id="MBC9785299.1"/>
    </source>
</evidence>
<proteinExistence type="predicted"/>
<dbReference type="SUPFAM" id="SSF47226">
    <property type="entry name" value="Histidine-containing phosphotransfer domain, HPT domain"/>
    <property type="match status" value="1"/>
</dbReference>
<reference evidence="5 6" key="1">
    <citation type="submission" date="2020-07" db="EMBL/GenBank/DDBJ databases">
        <title>Draft whole-genome sequence of Heliobacterium chlorum DSM 3682, type strain.</title>
        <authorList>
            <person name="Kyndt J.A."/>
            <person name="Meyer T.E."/>
            <person name="Imhoff J.F."/>
        </authorList>
    </citation>
    <scope>NUCLEOTIDE SEQUENCE [LARGE SCALE GENOMIC DNA]</scope>
    <source>
        <strain evidence="5 6">DSM 3682</strain>
    </source>
</reference>
<feature type="modified residue" description="Phosphohistidine" evidence="3">
    <location>
        <position position="50"/>
    </location>
</feature>
<accession>A0ABR7T3E3</accession>
<dbReference type="InterPro" id="IPR010808">
    <property type="entry name" value="CheA_P2-bd"/>
</dbReference>
<dbReference type="Gene3D" id="1.20.120.160">
    <property type="entry name" value="HPT domain"/>
    <property type="match status" value="1"/>
</dbReference>
<dbReference type="PROSITE" id="PS50894">
    <property type="entry name" value="HPT"/>
    <property type="match status" value="1"/>
</dbReference>
<gene>
    <name evidence="5" type="ORF">H1S01_12345</name>
</gene>
<dbReference type="PANTHER" id="PTHR43395:SF1">
    <property type="entry name" value="CHEMOTAXIS PROTEIN CHEA"/>
    <property type="match status" value="1"/>
</dbReference>
<evidence type="ECO:0000256" key="3">
    <source>
        <dbReference type="PROSITE-ProRule" id="PRU00110"/>
    </source>
</evidence>
<dbReference type="InterPro" id="IPR036641">
    <property type="entry name" value="HPT_dom_sf"/>
</dbReference>
<evidence type="ECO:0000259" key="4">
    <source>
        <dbReference type="PROSITE" id="PS50894"/>
    </source>
</evidence>
<dbReference type="InterPro" id="IPR008207">
    <property type="entry name" value="Sig_transdc_His_kin_Hpt_dom"/>
</dbReference>
<dbReference type="Pfam" id="PF01627">
    <property type="entry name" value="Hpt"/>
    <property type="match status" value="1"/>
</dbReference>
<protein>
    <submittedName>
        <fullName evidence="5">Hpt domain-containing protein</fullName>
    </submittedName>
</protein>
<dbReference type="Proteomes" id="UP000617402">
    <property type="component" value="Unassembled WGS sequence"/>
</dbReference>
<keyword evidence="2" id="KW-0902">Two-component regulatory system</keyword>
<comment type="caution">
    <text evidence="5">The sequence shown here is derived from an EMBL/GenBank/DDBJ whole genome shotgun (WGS) entry which is preliminary data.</text>
</comment>
<evidence type="ECO:0000256" key="2">
    <source>
        <dbReference type="ARBA" id="ARBA00023012"/>
    </source>
</evidence>
<dbReference type="PANTHER" id="PTHR43395">
    <property type="entry name" value="SENSOR HISTIDINE KINASE CHEA"/>
    <property type="match status" value="1"/>
</dbReference>
<dbReference type="RefSeq" id="WP_188040764.1">
    <property type="nucleotide sequence ID" value="NZ_JACVHF010000012.1"/>
</dbReference>
<organism evidence="5 6">
    <name type="scientific">Heliobacterium chlorum</name>
    <dbReference type="NCBI Taxonomy" id="2698"/>
    <lineage>
        <taxon>Bacteria</taxon>
        <taxon>Bacillati</taxon>
        <taxon>Bacillota</taxon>
        <taxon>Clostridia</taxon>
        <taxon>Eubacteriales</taxon>
        <taxon>Heliobacteriaceae</taxon>
        <taxon>Heliobacterium</taxon>
    </lineage>
</organism>